<dbReference type="RefSeq" id="WP_247230193.1">
    <property type="nucleotide sequence ID" value="NZ_JALKHS010000005.1"/>
</dbReference>
<proteinExistence type="predicted"/>
<keyword evidence="4" id="KW-1185">Reference proteome</keyword>
<feature type="domain" description="DUF4142" evidence="2">
    <location>
        <begin position="25"/>
        <end position="157"/>
    </location>
</feature>
<organism evidence="3 4">
    <name type="scientific">Sphingobium agri</name>
    <dbReference type="NCBI Taxonomy" id="2933566"/>
    <lineage>
        <taxon>Bacteria</taxon>
        <taxon>Pseudomonadati</taxon>
        <taxon>Pseudomonadota</taxon>
        <taxon>Alphaproteobacteria</taxon>
        <taxon>Sphingomonadales</taxon>
        <taxon>Sphingomonadaceae</taxon>
        <taxon>Sphingobium</taxon>
    </lineage>
</organism>
<feature type="signal peptide" evidence="1">
    <location>
        <begin position="1"/>
        <end position="22"/>
    </location>
</feature>
<evidence type="ECO:0000313" key="3">
    <source>
        <dbReference type="EMBL" id="MCK0530593.1"/>
    </source>
</evidence>
<dbReference type="Gene3D" id="1.20.1260.10">
    <property type="match status" value="1"/>
</dbReference>
<evidence type="ECO:0000313" key="4">
    <source>
        <dbReference type="Proteomes" id="UP001203512"/>
    </source>
</evidence>
<reference evidence="3 4" key="1">
    <citation type="submission" date="2022-04" db="EMBL/GenBank/DDBJ databases">
        <authorList>
            <person name="Huq M.A."/>
        </authorList>
    </citation>
    <scope>NUCLEOTIDE SEQUENCE [LARGE SCALE GENOMIC DNA]</scope>
    <source>
        <strain evidence="3 4">MAH-33</strain>
    </source>
</reference>
<name>A0ABT0DU01_9SPHN</name>
<accession>A0ABT0DU01</accession>
<protein>
    <submittedName>
        <fullName evidence="3">DUF4142 domain-containing protein</fullName>
    </submittedName>
</protein>
<gene>
    <name evidence="3" type="ORF">MU848_03220</name>
</gene>
<sequence length="165" mass="17261">MTSRTTLMIAALFAALPAAAVAQTPSAYVAAAGASDLFEQTSSKLVLRTTRDAKVRSFATMMVRDHAKSTGMVKAAAARSGVKAGPPQLTTDQRAKVASLTKATGTARDQLYWQQQKAAHGAALQLHQSYAASGSAAPLKAAAKQIVPVVQHHIEMLDGKAMHAH</sequence>
<dbReference type="Pfam" id="PF13628">
    <property type="entry name" value="DUF4142"/>
    <property type="match status" value="1"/>
</dbReference>
<dbReference type="EMBL" id="JALKHS010000005">
    <property type="protein sequence ID" value="MCK0530593.1"/>
    <property type="molecule type" value="Genomic_DNA"/>
</dbReference>
<dbReference type="InterPro" id="IPR025419">
    <property type="entry name" value="DUF4142"/>
</dbReference>
<keyword evidence="1" id="KW-0732">Signal</keyword>
<evidence type="ECO:0000256" key="1">
    <source>
        <dbReference type="SAM" id="SignalP"/>
    </source>
</evidence>
<dbReference type="PANTHER" id="PTHR38593">
    <property type="entry name" value="BLR2558 PROTEIN"/>
    <property type="match status" value="1"/>
</dbReference>
<feature type="chain" id="PRO_5045763834" evidence="1">
    <location>
        <begin position="23"/>
        <end position="165"/>
    </location>
</feature>
<dbReference type="Proteomes" id="UP001203512">
    <property type="component" value="Unassembled WGS sequence"/>
</dbReference>
<dbReference type="PANTHER" id="PTHR38593:SF1">
    <property type="entry name" value="BLR2558 PROTEIN"/>
    <property type="match status" value="1"/>
</dbReference>
<comment type="caution">
    <text evidence="3">The sequence shown here is derived from an EMBL/GenBank/DDBJ whole genome shotgun (WGS) entry which is preliminary data.</text>
</comment>
<evidence type="ECO:0000259" key="2">
    <source>
        <dbReference type="Pfam" id="PF13628"/>
    </source>
</evidence>
<dbReference type="InterPro" id="IPR012347">
    <property type="entry name" value="Ferritin-like"/>
</dbReference>